<protein>
    <submittedName>
        <fullName evidence="2">Uncharacterized protein</fullName>
    </submittedName>
</protein>
<organism evidence="2 3">
    <name type="scientific">Friedmanniomyces simplex</name>
    <dbReference type="NCBI Taxonomy" id="329884"/>
    <lineage>
        <taxon>Eukaryota</taxon>
        <taxon>Fungi</taxon>
        <taxon>Dikarya</taxon>
        <taxon>Ascomycota</taxon>
        <taxon>Pezizomycotina</taxon>
        <taxon>Dothideomycetes</taxon>
        <taxon>Dothideomycetidae</taxon>
        <taxon>Mycosphaerellales</taxon>
        <taxon>Teratosphaeriaceae</taxon>
        <taxon>Friedmanniomyces</taxon>
    </lineage>
</organism>
<evidence type="ECO:0000313" key="3">
    <source>
        <dbReference type="Proteomes" id="UP000309340"/>
    </source>
</evidence>
<accession>A0A4U0XGQ5</accession>
<sequence length="206" mass="22707">MSVTQEAVQNGDSPTLSREDYATAIAKSQPAWDKMTAHANAGTPYPVSEKELMILQDPSFGPESPGWRPYTARCSLHQAHAALQATHTRRPTWAQVAARNRLLDAHTSSHGTRSPGLIIKMVSDIDTILFGGTLRNRVLVHWIDHSVYTRKIQAAFAKKEGKEQKHLDVVTRNLATTLLPPHASAIPYDQPSTSARKQSATPRKAE</sequence>
<dbReference type="OrthoDB" id="3907099at2759"/>
<evidence type="ECO:0000256" key="1">
    <source>
        <dbReference type="SAM" id="MobiDB-lite"/>
    </source>
</evidence>
<evidence type="ECO:0000313" key="2">
    <source>
        <dbReference type="EMBL" id="TKA76170.1"/>
    </source>
</evidence>
<dbReference type="EMBL" id="NAJQ01000171">
    <property type="protein sequence ID" value="TKA76170.1"/>
    <property type="molecule type" value="Genomic_DNA"/>
</dbReference>
<dbReference type="Proteomes" id="UP000309340">
    <property type="component" value="Unassembled WGS sequence"/>
</dbReference>
<proteinExistence type="predicted"/>
<dbReference type="AlphaFoldDB" id="A0A4U0XGQ5"/>
<comment type="caution">
    <text evidence="2">The sequence shown here is derived from an EMBL/GenBank/DDBJ whole genome shotgun (WGS) entry which is preliminary data.</text>
</comment>
<feature type="compositionally biased region" description="Polar residues" evidence="1">
    <location>
        <begin position="190"/>
        <end position="206"/>
    </location>
</feature>
<feature type="region of interest" description="Disordered" evidence="1">
    <location>
        <begin position="181"/>
        <end position="206"/>
    </location>
</feature>
<gene>
    <name evidence="2" type="ORF">B0A55_03077</name>
</gene>
<name>A0A4U0XGQ5_9PEZI</name>
<keyword evidence="3" id="KW-1185">Reference proteome</keyword>
<reference evidence="2 3" key="1">
    <citation type="submission" date="2017-03" db="EMBL/GenBank/DDBJ databases">
        <title>Genomes of endolithic fungi from Antarctica.</title>
        <authorList>
            <person name="Coleine C."/>
            <person name="Masonjones S."/>
            <person name="Stajich J.E."/>
        </authorList>
    </citation>
    <scope>NUCLEOTIDE SEQUENCE [LARGE SCALE GENOMIC DNA]</scope>
    <source>
        <strain evidence="2 3">CCFEE 5184</strain>
    </source>
</reference>